<gene>
    <name evidence="2" type="primary">LOC107224201</name>
</gene>
<dbReference type="GeneID" id="107224201"/>
<dbReference type="Proteomes" id="UP000829291">
    <property type="component" value="Chromosome 4"/>
</dbReference>
<evidence type="ECO:0000313" key="1">
    <source>
        <dbReference type="Proteomes" id="UP000829291"/>
    </source>
</evidence>
<dbReference type="OrthoDB" id="7655541at2759"/>
<dbReference type="InParanoid" id="A0A6J0BXJ3"/>
<dbReference type="KEGG" id="nlo:107224201"/>
<dbReference type="AlphaFoldDB" id="A0A6J0BXJ3"/>
<dbReference type="RefSeq" id="XP_015519656.1">
    <property type="nucleotide sequence ID" value="XM_015664170.2"/>
</dbReference>
<keyword evidence="1" id="KW-1185">Reference proteome</keyword>
<reference evidence="2" key="1">
    <citation type="submission" date="2025-08" db="UniProtKB">
        <authorList>
            <consortium name="RefSeq"/>
        </authorList>
    </citation>
    <scope>IDENTIFICATION</scope>
    <source>
        <tissue evidence="2">Thorax and Abdomen</tissue>
    </source>
</reference>
<accession>A0A6J0BXJ3</accession>
<organism evidence="2">
    <name type="scientific">Neodiprion lecontei</name>
    <name type="common">Redheaded pine sawfly</name>
    <dbReference type="NCBI Taxonomy" id="441921"/>
    <lineage>
        <taxon>Eukaryota</taxon>
        <taxon>Metazoa</taxon>
        <taxon>Ecdysozoa</taxon>
        <taxon>Arthropoda</taxon>
        <taxon>Hexapoda</taxon>
        <taxon>Insecta</taxon>
        <taxon>Pterygota</taxon>
        <taxon>Neoptera</taxon>
        <taxon>Endopterygota</taxon>
        <taxon>Hymenoptera</taxon>
        <taxon>Tenthredinoidea</taxon>
        <taxon>Diprionidae</taxon>
        <taxon>Diprioninae</taxon>
        <taxon>Neodiprion</taxon>
    </lineage>
</organism>
<name>A0A6J0BXJ3_NEOLC</name>
<evidence type="ECO:0000313" key="2">
    <source>
        <dbReference type="RefSeq" id="XP_015519656.1"/>
    </source>
</evidence>
<sequence>MFLTTKARLKIDDNEKLHISRRPGTAAWLFLGLSVLVFVELCRRLSENVFVSTVLIFGDIMFVLDTLGDWEDFVLDKVANKATFRRSSWSDKLCLGSAGEKSVVTMELSKIRHVGVSMTLGLFVLLKNGKTTSLSTRGLHREEIQTMRREVHNFLNLTRIECLDKLPPDHHNRLLIPSDSDDEIFDTAGKTKN</sequence>
<proteinExistence type="predicted"/>
<protein>
    <submittedName>
        <fullName evidence="2">Uncharacterized protein LOC107224201 isoform X1</fullName>
    </submittedName>
</protein>